<gene>
    <name evidence="2" type="ORF">J1N51_01990</name>
</gene>
<reference evidence="2" key="1">
    <citation type="submission" date="2021-03" db="EMBL/GenBank/DDBJ databases">
        <title>Description of Psychrosphaera ytuae sp. nov. isolated from deep sea sediment of South China Sea.</title>
        <authorList>
            <person name="Zhang J."/>
            <person name="Xu X.-D."/>
        </authorList>
    </citation>
    <scope>NUCLEOTIDE SEQUENCE</scope>
    <source>
        <strain evidence="2">MTZ26</strain>
    </source>
</reference>
<evidence type="ECO:0000256" key="1">
    <source>
        <dbReference type="SAM" id="MobiDB-lite"/>
    </source>
</evidence>
<dbReference type="RefSeq" id="WP_208832334.1">
    <property type="nucleotide sequence ID" value="NZ_CP072110.1"/>
</dbReference>
<keyword evidence="3" id="KW-1185">Reference proteome</keyword>
<sequence>MRTNIHQTSQSTHDQAFAAEVNKNVITEASVYSGVARSARENDKPSFDLLLAMATQDATQFDEFKQIDTPNMFKDVLMNDVFYVKKCPIYGVADPERSLSLNKMVKDDQFKNAQLSLLMDQPPLVEGKQKVAADVFYNLGYNEQILNHDLSRALVVETDSSQSNENSSADINSKKANIHSFERPNSMDIQKWFNTIAEARSLDLVS</sequence>
<organism evidence="2 3">
    <name type="scientific">Psychrosphaera ytuae</name>
    <dbReference type="NCBI Taxonomy" id="2820710"/>
    <lineage>
        <taxon>Bacteria</taxon>
        <taxon>Pseudomonadati</taxon>
        <taxon>Pseudomonadota</taxon>
        <taxon>Gammaproteobacteria</taxon>
        <taxon>Alteromonadales</taxon>
        <taxon>Pseudoalteromonadaceae</taxon>
        <taxon>Psychrosphaera</taxon>
    </lineage>
</organism>
<dbReference type="EMBL" id="CP072110">
    <property type="protein sequence ID" value="QTH64279.1"/>
    <property type="molecule type" value="Genomic_DNA"/>
</dbReference>
<evidence type="ECO:0000313" key="3">
    <source>
        <dbReference type="Proteomes" id="UP000682739"/>
    </source>
</evidence>
<proteinExistence type="predicted"/>
<name>A0A975DC81_9GAMM</name>
<dbReference type="AlphaFoldDB" id="A0A975DC81"/>
<evidence type="ECO:0000313" key="2">
    <source>
        <dbReference type="EMBL" id="QTH64279.1"/>
    </source>
</evidence>
<dbReference type="Proteomes" id="UP000682739">
    <property type="component" value="Chromosome"/>
</dbReference>
<feature type="region of interest" description="Disordered" evidence="1">
    <location>
        <begin position="158"/>
        <end position="177"/>
    </location>
</feature>
<accession>A0A975DC81</accession>
<dbReference type="KEGG" id="psym:J1N51_01990"/>
<feature type="compositionally biased region" description="Polar residues" evidence="1">
    <location>
        <begin position="158"/>
        <end position="175"/>
    </location>
</feature>
<protein>
    <submittedName>
        <fullName evidence="2">Uncharacterized protein</fullName>
    </submittedName>
</protein>